<dbReference type="AlphaFoldDB" id="A0A1N6N1E9"/>
<dbReference type="RefSeq" id="WP_086954229.1">
    <property type="nucleotide sequence ID" value="NZ_CAWNQC010000002.1"/>
</dbReference>
<reference evidence="2" key="1">
    <citation type="submission" date="2016-12" db="EMBL/GenBank/DDBJ databases">
        <authorList>
            <person name="Song W.-J."/>
            <person name="Kurnit D.M."/>
        </authorList>
    </citation>
    <scope>NUCLEOTIDE SEQUENCE [LARGE SCALE GENOMIC DNA]</scope>
    <source>
        <strain evidence="2">HGB1681</strain>
    </source>
</reference>
<evidence type="ECO:0000313" key="1">
    <source>
        <dbReference type="EMBL" id="PHM37014.1"/>
    </source>
</evidence>
<dbReference type="InterPro" id="IPR037883">
    <property type="entry name" value="Knr4/Smi1-like_sf"/>
</dbReference>
<evidence type="ECO:0000313" key="2">
    <source>
        <dbReference type="EMBL" id="SIP74928.1"/>
    </source>
</evidence>
<evidence type="ECO:0000313" key="3">
    <source>
        <dbReference type="Proteomes" id="UP000196435"/>
    </source>
</evidence>
<sequence>MHESIEKIEILKGKSKHIKTYPNFDKSIILKNMGKIPGEVDKEHLEFLMLTNGVSILDYCFPGLKNNQLGVNVYELMMELWQKDNLLTLRFWGIAGTSTSEYFGYLDKKNDTGGHYIGYYSSNEPEKVHLVSSSFSIFMYKFLFQINRVIENNINALGIDDNSWFLDIKNLIKLDVEMERYISSVNNNTEYLSTIYK</sequence>
<name>A0A1N6N1E9_9GAMM</name>
<organism evidence="2 3">
    <name type="scientific">Xenorhabdus innexi</name>
    <dbReference type="NCBI Taxonomy" id="290109"/>
    <lineage>
        <taxon>Bacteria</taxon>
        <taxon>Pseudomonadati</taxon>
        <taxon>Pseudomonadota</taxon>
        <taxon>Gammaproteobacteria</taxon>
        <taxon>Enterobacterales</taxon>
        <taxon>Morganellaceae</taxon>
        <taxon>Xenorhabdus</taxon>
    </lineage>
</organism>
<accession>A0A1N6N1E9</accession>
<protein>
    <recommendedName>
        <fullName evidence="5">Knr4/Smi1-like domain-containing protein</fullName>
    </recommendedName>
</protein>
<reference evidence="3" key="2">
    <citation type="submission" date="2016-12" db="EMBL/GenBank/DDBJ databases">
        <authorList>
            <person name="Gaudriault S."/>
        </authorList>
    </citation>
    <scope>NUCLEOTIDE SEQUENCE [LARGE SCALE GENOMIC DNA]</scope>
    <source>
        <strain evidence="3">HGB1681 (deposited as PTA-6826 in the American Type Culture Collection)</strain>
    </source>
</reference>
<dbReference type="EMBL" id="NIBU01000010">
    <property type="protein sequence ID" value="PHM37014.1"/>
    <property type="molecule type" value="Genomic_DNA"/>
</dbReference>
<dbReference type="OrthoDB" id="1094597at2"/>
<dbReference type="Proteomes" id="UP000224871">
    <property type="component" value="Unassembled WGS sequence"/>
</dbReference>
<proteinExistence type="predicted"/>
<dbReference type="SUPFAM" id="SSF160631">
    <property type="entry name" value="SMI1/KNR4-like"/>
    <property type="match status" value="1"/>
</dbReference>
<dbReference type="Proteomes" id="UP000196435">
    <property type="component" value="Unassembled WGS sequence"/>
</dbReference>
<evidence type="ECO:0000313" key="4">
    <source>
        <dbReference type="Proteomes" id="UP000224871"/>
    </source>
</evidence>
<evidence type="ECO:0008006" key="5">
    <source>
        <dbReference type="Google" id="ProtNLM"/>
    </source>
</evidence>
<gene>
    <name evidence="1" type="ORF">Xinn_01285</name>
    <name evidence="2" type="ORF">XIS1_890076</name>
</gene>
<dbReference type="EMBL" id="FTLG01000235">
    <property type="protein sequence ID" value="SIP74928.1"/>
    <property type="molecule type" value="Genomic_DNA"/>
</dbReference>
<keyword evidence="4" id="KW-1185">Reference proteome</keyword>
<reference evidence="1 4" key="3">
    <citation type="journal article" date="2017" name="Nat. Microbiol.">
        <title>Natural product diversity associated with the nematode symbionts Photorhabdus and Xenorhabdus.</title>
        <authorList>
            <person name="Tobias N.J."/>
            <person name="Wolff H."/>
            <person name="Djahanschiri B."/>
            <person name="Grundmann F."/>
            <person name="Kronenwerth M."/>
            <person name="Shi Y.M."/>
            <person name="Simonyi S."/>
            <person name="Grun P."/>
            <person name="Shapiro-Ilan D."/>
            <person name="Pidot S.J."/>
            <person name="Stinear T.P."/>
            <person name="Ebersberger I."/>
            <person name="Bode H.B."/>
        </authorList>
    </citation>
    <scope>NUCLEOTIDE SEQUENCE [LARGE SCALE GENOMIC DNA]</scope>
    <source>
        <strain evidence="1 4">DSM 16336</strain>
    </source>
</reference>